<dbReference type="Pfam" id="PF00085">
    <property type="entry name" value="Thioredoxin"/>
    <property type="match status" value="1"/>
</dbReference>
<dbReference type="Proteomes" id="UP000007102">
    <property type="component" value="Chromosome"/>
</dbReference>
<dbReference type="InterPro" id="IPR036249">
    <property type="entry name" value="Thioredoxin-like_sf"/>
</dbReference>
<dbReference type="OrthoDB" id="14244at2"/>
<dbReference type="KEGG" id="dte:Dester_0412"/>
<dbReference type="eggNOG" id="COG0526">
    <property type="taxonomic scope" value="Bacteria"/>
</dbReference>
<feature type="transmembrane region" description="Helical" evidence="1">
    <location>
        <begin position="6"/>
        <end position="33"/>
    </location>
</feature>
<dbReference type="CDD" id="cd02947">
    <property type="entry name" value="TRX_family"/>
    <property type="match status" value="1"/>
</dbReference>
<dbReference type="PANTHER" id="PTHR45663:SF11">
    <property type="entry name" value="GEO12009P1"/>
    <property type="match status" value="1"/>
</dbReference>
<dbReference type="HOGENOM" id="CLU_090389_15_0_0"/>
<evidence type="ECO:0000313" key="4">
    <source>
        <dbReference type="Proteomes" id="UP000007102"/>
    </source>
</evidence>
<dbReference type="PANTHER" id="PTHR45663">
    <property type="entry name" value="GEO12009P1"/>
    <property type="match status" value="1"/>
</dbReference>
<dbReference type="SUPFAM" id="SSF52833">
    <property type="entry name" value="Thioredoxin-like"/>
    <property type="match status" value="1"/>
</dbReference>
<dbReference type="RefSeq" id="WP_013638025.1">
    <property type="nucleotide sequence ID" value="NC_015185.1"/>
</dbReference>
<proteinExistence type="predicted"/>
<dbReference type="Gene3D" id="3.40.30.10">
    <property type="entry name" value="Glutaredoxin"/>
    <property type="match status" value="1"/>
</dbReference>
<protein>
    <submittedName>
        <fullName evidence="3">Thioredoxin domain-containing protein</fullName>
    </submittedName>
</protein>
<evidence type="ECO:0000313" key="3">
    <source>
        <dbReference type="EMBL" id="ADY73067.1"/>
    </source>
</evidence>
<dbReference type="STRING" id="868864.Dester_0412"/>
<dbReference type="AlphaFoldDB" id="F0S2J5"/>
<reference evidence="3 4" key="1">
    <citation type="journal article" date="2011" name="Stand. Genomic Sci.">
        <title>Complete genome sequence of the thermophilic sulfur-reducer Desulfurobacterium thermolithotrophum type strain (BSA(T)) from a deep-sea hydrothermal vent.</title>
        <authorList>
            <person name="Goker M."/>
            <person name="Daligault H."/>
            <person name="Mwirichia R."/>
            <person name="Lapidus A."/>
            <person name="Lucas S."/>
            <person name="Deshpande S."/>
            <person name="Pagani I."/>
            <person name="Tapia R."/>
            <person name="Cheng J.F."/>
            <person name="Goodwin L."/>
            <person name="Pitluck S."/>
            <person name="Liolios K."/>
            <person name="Ivanova N."/>
            <person name="Mavromatis K."/>
            <person name="Mikhailova N."/>
            <person name="Pati A."/>
            <person name="Chen A."/>
            <person name="Palaniappan K."/>
            <person name="Han C."/>
            <person name="Land M."/>
            <person name="Hauser L."/>
            <person name="Pan C."/>
            <person name="Brambilla E.M."/>
            <person name="Rohde M."/>
            <person name="Spring S."/>
            <person name="Sikorski J."/>
            <person name="Wirth R."/>
            <person name="Detter J.C."/>
            <person name="Woyke T."/>
            <person name="Bristow J."/>
            <person name="Eisen J.A."/>
            <person name="Markowitz V."/>
            <person name="Hugenholtz P."/>
            <person name="Kyrpides N.C."/>
            <person name="Klenk H.P."/>
        </authorList>
    </citation>
    <scope>NUCLEOTIDE SEQUENCE [LARGE SCALE GENOMIC DNA]</scope>
    <source>
        <strain evidence="4">DSM 11699 / BSA</strain>
    </source>
</reference>
<dbReference type="GO" id="GO:0005737">
    <property type="term" value="C:cytoplasm"/>
    <property type="evidence" value="ECO:0007669"/>
    <property type="project" value="TreeGrafter"/>
</dbReference>
<dbReference type="InterPro" id="IPR013766">
    <property type="entry name" value="Thioredoxin_domain"/>
</dbReference>
<evidence type="ECO:0000259" key="2">
    <source>
        <dbReference type="PROSITE" id="PS51352"/>
    </source>
</evidence>
<keyword evidence="1" id="KW-0812">Transmembrane</keyword>
<dbReference type="GO" id="GO:0015035">
    <property type="term" value="F:protein-disulfide reductase activity"/>
    <property type="evidence" value="ECO:0007669"/>
    <property type="project" value="TreeGrafter"/>
</dbReference>
<accession>F0S2J5</accession>
<feature type="domain" description="Thioredoxin" evidence="2">
    <location>
        <begin position="34"/>
        <end position="140"/>
    </location>
</feature>
<organism evidence="3 4">
    <name type="scientific">Desulfurobacterium thermolithotrophum (strain DSM 11699 / BSA)</name>
    <dbReference type="NCBI Taxonomy" id="868864"/>
    <lineage>
        <taxon>Bacteria</taxon>
        <taxon>Pseudomonadati</taxon>
        <taxon>Aquificota</taxon>
        <taxon>Aquificia</taxon>
        <taxon>Desulfurobacteriales</taxon>
        <taxon>Desulfurobacteriaceae</taxon>
        <taxon>Desulfurobacterium</taxon>
    </lineage>
</organism>
<keyword evidence="4" id="KW-1185">Reference proteome</keyword>
<reference evidence="4" key="2">
    <citation type="submission" date="2011-02" db="EMBL/GenBank/DDBJ databases">
        <title>The complete genome of Desulfurobacterium thermolithotrophum DSM 11699.</title>
        <authorList>
            <consortium name="US DOE Joint Genome Institute (JGI-PGF)"/>
            <person name="Lucas S."/>
            <person name="Copeland A."/>
            <person name="Lapidus A."/>
            <person name="Bruce D."/>
            <person name="Goodwin L."/>
            <person name="Pitluck S."/>
            <person name="Kyrpides N."/>
            <person name="Mavromatis K."/>
            <person name="Pagani I."/>
            <person name="Ivanova N."/>
            <person name="Mikhailova N."/>
            <person name="Daligault H."/>
            <person name="Detter J.C."/>
            <person name="Tapia R."/>
            <person name="Han C."/>
            <person name="Land M."/>
            <person name="Hauser L."/>
            <person name="Markowitz V."/>
            <person name="Cheng J.-F."/>
            <person name="Hugenholtz P."/>
            <person name="Woyke T."/>
            <person name="Wu D."/>
            <person name="Spring S."/>
            <person name="Brambilla E."/>
            <person name="Klenk H.-P."/>
            <person name="Eisen J.A."/>
        </authorList>
    </citation>
    <scope>NUCLEOTIDE SEQUENCE [LARGE SCALE GENOMIC DNA]</scope>
    <source>
        <strain evidence="4">DSM 11699 / BSA</strain>
    </source>
</reference>
<dbReference type="EMBL" id="CP002543">
    <property type="protein sequence ID" value="ADY73067.1"/>
    <property type="molecule type" value="Genomic_DNA"/>
</dbReference>
<evidence type="ECO:0000256" key="1">
    <source>
        <dbReference type="SAM" id="Phobius"/>
    </source>
</evidence>
<keyword evidence="1" id="KW-0472">Membrane</keyword>
<gene>
    <name evidence="3" type="ordered locus">Dester_0412</name>
</gene>
<sequence>METLYKIAAIFFDIIFVLLVSYFTFVFGLRLYWKFKSKRMRGQELPILEGEFLRLKRGKGVIYFHAPNCRPCKFIDPVIKKLSKELKKVAFIKVNIAEKPELARKFGILATPSIIITKDGHIEEVLMGPVTEGTLREKLK</sequence>
<name>F0S2J5_DESTD</name>
<dbReference type="PROSITE" id="PS51352">
    <property type="entry name" value="THIOREDOXIN_2"/>
    <property type="match status" value="1"/>
</dbReference>
<keyword evidence="1" id="KW-1133">Transmembrane helix</keyword>
<dbReference type="InParanoid" id="F0S2J5"/>